<reference evidence="3" key="1">
    <citation type="submission" date="2020-06" db="EMBL/GenBank/DDBJ databases">
        <authorList>
            <person name="Li T."/>
            <person name="Hu X."/>
            <person name="Zhang T."/>
            <person name="Song X."/>
            <person name="Zhang H."/>
            <person name="Dai N."/>
            <person name="Sheng W."/>
            <person name="Hou X."/>
            <person name="Wei L."/>
        </authorList>
    </citation>
    <scope>NUCLEOTIDE SEQUENCE</scope>
    <source>
        <strain evidence="3">G02</strain>
        <tissue evidence="3">Leaf</tissue>
    </source>
</reference>
<dbReference type="PANTHER" id="PTHR12560">
    <property type="entry name" value="LONGEVITY ASSURANCE FACTOR 1 LAG1"/>
    <property type="match status" value="1"/>
</dbReference>
<dbReference type="EMBL" id="JACGWJ010000003">
    <property type="protein sequence ID" value="KAL0430045.1"/>
    <property type="molecule type" value="Genomic_DNA"/>
</dbReference>
<evidence type="ECO:0000256" key="2">
    <source>
        <dbReference type="SAM" id="Phobius"/>
    </source>
</evidence>
<comment type="caution">
    <text evidence="3">The sequence shown here is derived from an EMBL/GenBank/DDBJ whole genome shotgun (WGS) entry which is preliminary data.</text>
</comment>
<keyword evidence="2" id="KW-0812">Transmembrane</keyword>
<sequence>MGFLEVVSSMDWEQESYPQYEDFIVLPIFIIFFPTVRYFLDRFVFEKVGRRLIFGKEMQVVVNETEQRKKKIRKFKESAWKCLYFLSAEIFAVAVTYNEPWFTNTKYFWQGPGDQAWPDQKYNYEIIQVFDMEEHKVDGPIYYYVFNSLLFSLLVLHIYWWVLMFRMLVSQIKAGGQVSEDVRSDSEDEDLHED</sequence>
<dbReference type="InterPro" id="IPR016439">
    <property type="entry name" value="Lag1/Lac1-like"/>
</dbReference>
<protein>
    <submittedName>
        <fullName evidence="3">ASC1-like protein</fullName>
    </submittedName>
</protein>
<dbReference type="GO" id="GO:0005789">
    <property type="term" value="C:endoplasmic reticulum membrane"/>
    <property type="evidence" value="ECO:0007669"/>
    <property type="project" value="UniProtKB-SubCell"/>
</dbReference>
<feature type="transmembrane region" description="Helical" evidence="2">
    <location>
        <begin position="20"/>
        <end position="40"/>
    </location>
</feature>
<organism evidence="3">
    <name type="scientific">Sesamum radiatum</name>
    <name type="common">Black benniseed</name>
    <dbReference type="NCBI Taxonomy" id="300843"/>
    <lineage>
        <taxon>Eukaryota</taxon>
        <taxon>Viridiplantae</taxon>
        <taxon>Streptophyta</taxon>
        <taxon>Embryophyta</taxon>
        <taxon>Tracheophyta</taxon>
        <taxon>Spermatophyta</taxon>
        <taxon>Magnoliopsida</taxon>
        <taxon>eudicotyledons</taxon>
        <taxon>Gunneridae</taxon>
        <taxon>Pentapetalae</taxon>
        <taxon>asterids</taxon>
        <taxon>lamiids</taxon>
        <taxon>Lamiales</taxon>
        <taxon>Pedaliaceae</taxon>
        <taxon>Sesamum</taxon>
    </lineage>
</organism>
<evidence type="ECO:0000313" key="3">
    <source>
        <dbReference type="EMBL" id="KAL0430045.1"/>
    </source>
</evidence>
<dbReference type="GO" id="GO:0050291">
    <property type="term" value="F:sphingosine N-acyltransferase activity"/>
    <property type="evidence" value="ECO:0007669"/>
    <property type="project" value="InterPro"/>
</dbReference>
<dbReference type="PANTHER" id="PTHR12560:SF49">
    <property type="entry name" value="CERAMIDE SYNTHASE 1 LOH3"/>
    <property type="match status" value="1"/>
</dbReference>
<feature type="transmembrane region" description="Helical" evidence="2">
    <location>
        <begin position="78"/>
        <end position="97"/>
    </location>
</feature>
<feature type="transmembrane region" description="Helical" evidence="2">
    <location>
        <begin position="141"/>
        <end position="163"/>
    </location>
</feature>
<keyword evidence="2" id="KW-0472">Membrane</keyword>
<comment type="subcellular location">
    <subcellularLocation>
        <location evidence="1">Endoplasmic reticulum membrane</location>
        <topology evidence="1">Multi-pass membrane protein</topology>
    </subcellularLocation>
</comment>
<proteinExistence type="predicted"/>
<dbReference type="AlphaFoldDB" id="A0AAW2VKY7"/>
<reference evidence="3" key="2">
    <citation type="journal article" date="2024" name="Plant">
        <title>Genomic evolution and insights into agronomic trait innovations of Sesamum species.</title>
        <authorList>
            <person name="Miao H."/>
            <person name="Wang L."/>
            <person name="Qu L."/>
            <person name="Liu H."/>
            <person name="Sun Y."/>
            <person name="Le M."/>
            <person name="Wang Q."/>
            <person name="Wei S."/>
            <person name="Zheng Y."/>
            <person name="Lin W."/>
            <person name="Duan Y."/>
            <person name="Cao H."/>
            <person name="Xiong S."/>
            <person name="Wang X."/>
            <person name="Wei L."/>
            <person name="Li C."/>
            <person name="Ma Q."/>
            <person name="Ju M."/>
            <person name="Zhao R."/>
            <person name="Li G."/>
            <person name="Mu C."/>
            <person name="Tian Q."/>
            <person name="Mei H."/>
            <person name="Zhang T."/>
            <person name="Gao T."/>
            <person name="Zhang H."/>
        </authorList>
    </citation>
    <scope>NUCLEOTIDE SEQUENCE</scope>
    <source>
        <strain evidence="3">G02</strain>
    </source>
</reference>
<gene>
    <name evidence="3" type="ORF">Sradi_0630500</name>
</gene>
<evidence type="ECO:0000256" key="1">
    <source>
        <dbReference type="ARBA" id="ARBA00004477"/>
    </source>
</evidence>
<keyword evidence="2" id="KW-1133">Transmembrane helix</keyword>
<dbReference type="GO" id="GO:0046513">
    <property type="term" value="P:ceramide biosynthetic process"/>
    <property type="evidence" value="ECO:0007669"/>
    <property type="project" value="InterPro"/>
</dbReference>
<accession>A0AAW2VKY7</accession>
<name>A0AAW2VKY7_SESRA</name>